<dbReference type="HOGENOM" id="CLU_014853_3_0_1"/>
<dbReference type="InterPro" id="IPR048680">
    <property type="entry name" value="COG4_N"/>
</dbReference>
<dbReference type="InterPro" id="IPR048682">
    <property type="entry name" value="COG4"/>
</dbReference>
<dbReference type="GeneID" id="18249211"/>
<evidence type="ECO:0000256" key="5">
    <source>
        <dbReference type="ARBA" id="ARBA00022927"/>
    </source>
</evidence>
<evidence type="ECO:0000313" key="11">
    <source>
        <dbReference type="Proteomes" id="UP000000707"/>
    </source>
</evidence>
<dbReference type="Proteomes" id="UP000000707">
    <property type="component" value="Unassembled WGS sequence"/>
</dbReference>
<dbReference type="AlphaFoldDB" id="G3BC56"/>
<accession>G3BC56</accession>
<evidence type="ECO:0000256" key="1">
    <source>
        <dbReference type="ARBA" id="ARBA00004395"/>
    </source>
</evidence>
<organism evidence="11">
    <name type="scientific">Candida tenuis (strain ATCC 10573 / BCRC 21748 / CBS 615 / JCM 9827 / NBRC 10315 / NRRL Y-1498 / VKM Y-70)</name>
    <name type="common">Yeast</name>
    <name type="synonym">Yamadazyma tenuis</name>
    <dbReference type="NCBI Taxonomy" id="590646"/>
    <lineage>
        <taxon>Eukaryota</taxon>
        <taxon>Fungi</taxon>
        <taxon>Dikarya</taxon>
        <taxon>Ascomycota</taxon>
        <taxon>Saccharomycotina</taxon>
        <taxon>Pichiomycetes</taxon>
        <taxon>Debaryomycetaceae</taxon>
        <taxon>Yamadazyma</taxon>
    </lineage>
</organism>
<evidence type="ECO:0000256" key="3">
    <source>
        <dbReference type="ARBA" id="ARBA00020975"/>
    </source>
</evidence>
<evidence type="ECO:0000256" key="4">
    <source>
        <dbReference type="ARBA" id="ARBA00022448"/>
    </source>
</evidence>
<sequence length="847" mass="95535">MSDTSSAEYTILSLSHEALAAKTQEIVSSFESASSEHELHQLVSAIDQLNHNANRELHHYVHRLQARHQSDVAAVELNRAKLADTLKTTNDLITVFSDSNNIGSTLTYKLKALDKEISRVTQTSEYVSSTKLLKNNINQAVYAMEHKSYQLAANCIRTIKTKVPDSLIDGDYAASVIPSTDIPEFPRVVIDNLVKQLIEVFKVQFDDAAAKKDMQQLTKFFELFPLIGQEEVGLNCYSKFISQVITDTSRSLIQSISSGSGGEASKKIGLYSRSSMQLFENISMMLAQHAPLINRYYASTYSNALPYVINKIQPEIDSQIGLITDTFYDEKRLGKIIQDIRLYDFPILRARLESEPPTRASSEFSRSSFEDNELVTIVEAGDLFSEFANIFNYWSLYCKFISTRYLNASASPKLVPKLLVDSNFTRKIQSKYLPAFETIFNFYFRRSLEKAITIEALPALEPYLLANGARYPEQPPCSSVIEDLTLVLNTCIKSIIDSSQITAVKSFVTESFKVIKNDLINGYFIKELNEHSPRYNSALSLINPKTSLLTVSSPRTSRGGTPAPDPAGGMGFFKGAQSALGTVVGGGASNSASSATISNNPKLVNFVLYLNTVAVGQEYFTKILDNITKNDAYYIRNCFPFGDDASIVQNILQLELFNPFVSLTNKLIQESLINFYNQSIKAKMLTIVGDFLDDTDDSNYLIYSTNVLNDNGLILQFTSDWRNLIRPYGQVFHHELIFGKLLKLIILNLANIIEKRLVYVLKRFKINEFGSLKLEKDISGFISEVCEDNYELREKFIRVTQLVLLVGMDEEEYEESIQQNEHESDEDGGINWVFTPSERRQFRNFRI</sequence>
<evidence type="ECO:0000256" key="6">
    <source>
        <dbReference type="ARBA" id="ARBA00023034"/>
    </source>
</evidence>
<dbReference type="PANTHER" id="PTHR24016">
    <property type="entry name" value="CONSERVED OLIGOMERIC GOLGI COMPLEX SUBUNIT 4"/>
    <property type="match status" value="1"/>
</dbReference>
<keyword evidence="6" id="KW-0333">Golgi apparatus</keyword>
<dbReference type="PANTHER" id="PTHR24016:SF0">
    <property type="entry name" value="CONSERVED OLIGOMERIC GOLGI COMPLEX SUBUNIT 4"/>
    <property type="match status" value="1"/>
</dbReference>
<dbReference type="Pfam" id="PF08318">
    <property type="entry name" value="COG4_m"/>
    <property type="match status" value="1"/>
</dbReference>
<gene>
    <name evidence="10" type="ORF">CANTEDRAFT_127023</name>
</gene>
<evidence type="ECO:0000256" key="8">
    <source>
        <dbReference type="ARBA" id="ARBA00031340"/>
    </source>
</evidence>
<dbReference type="OrthoDB" id="47059at2759"/>
<dbReference type="Pfam" id="PF20663">
    <property type="entry name" value="COG4_N"/>
    <property type="match status" value="1"/>
</dbReference>
<comment type="subcellular location">
    <subcellularLocation>
        <location evidence="1">Golgi apparatus membrane</location>
        <topology evidence="1">Peripheral membrane protein</topology>
    </subcellularLocation>
</comment>
<dbReference type="SMART" id="SM00762">
    <property type="entry name" value="Cog4"/>
    <property type="match status" value="1"/>
</dbReference>
<dbReference type="GO" id="GO:0015031">
    <property type="term" value="P:protein transport"/>
    <property type="evidence" value="ECO:0007669"/>
    <property type="project" value="UniProtKB-KW"/>
</dbReference>
<protein>
    <recommendedName>
        <fullName evidence="3">Conserved oligomeric Golgi complex subunit 4</fullName>
    </recommendedName>
    <alternativeName>
        <fullName evidence="8">Component of oligomeric Golgi complex 4</fullName>
    </alternativeName>
</protein>
<dbReference type="EMBL" id="GL996528">
    <property type="protein sequence ID" value="EGV60123.1"/>
    <property type="molecule type" value="Genomic_DNA"/>
</dbReference>
<evidence type="ECO:0000256" key="7">
    <source>
        <dbReference type="ARBA" id="ARBA00023136"/>
    </source>
</evidence>
<evidence type="ECO:0000259" key="9">
    <source>
        <dbReference type="SMART" id="SM00762"/>
    </source>
</evidence>
<feature type="domain" description="COG4 transport protein middle alpha-helical bundle" evidence="9">
    <location>
        <begin position="190"/>
        <end position="529"/>
    </location>
</feature>
<reference evidence="10 11" key="1">
    <citation type="journal article" date="2011" name="Proc. Natl. Acad. Sci. U.S.A.">
        <title>Comparative genomics of xylose-fermenting fungi for enhanced biofuel production.</title>
        <authorList>
            <person name="Wohlbach D.J."/>
            <person name="Kuo A."/>
            <person name="Sato T.K."/>
            <person name="Potts K.M."/>
            <person name="Salamov A.A."/>
            <person name="LaButti K.M."/>
            <person name="Sun H."/>
            <person name="Clum A."/>
            <person name="Pangilinan J.L."/>
            <person name="Lindquist E.A."/>
            <person name="Lucas S."/>
            <person name="Lapidus A."/>
            <person name="Jin M."/>
            <person name="Gunawan C."/>
            <person name="Balan V."/>
            <person name="Dale B.E."/>
            <person name="Jeffries T.W."/>
            <person name="Zinkel R."/>
            <person name="Barry K.W."/>
            <person name="Grigoriev I.V."/>
            <person name="Gasch A.P."/>
        </authorList>
    </citation>
    <scope>NUCLEOTIDE SEQUENCE [LARGE SCALE GENOMIC DNA]</scope>
    <source>
        <strain evidence="11">ATCC 10573 / BCRC 21748 / CBS 615 / JCM 9827 / NBRC 10315 / NRRL Y-1498 / VKM Y-70</strain>
    </source>
</reference>
<dbReference type="InterPro" id="IPR048684">
    <property type="entry name" value="COG4_C"/>
</dbReference>
<dbReference type="KEGG" id="cten:18249211"/>
<keyword evidence="11" id="KW-1185">Reference proteome</keyword>
<keyword evidence="7" id="KW-0472">Membrane</keyword>
<dbReference type="Gene3D" id="1.20.58.1970">
    <property type="match status" value="1"/>
</dbReference>
<dbReference type="GO" id="GO:0000139">
    <property type="term" value="C:Golgi membrane"/>
    <property type="evidence" value="ECO:0007669"/>
    <property type="project" value="UniProtKB-SubCell"/>
</dbReference>
<dbReference type="eggNOG" id="KOG0412">
    <property type="taxonomic scope" value="Eukaryota"/>
</dbReference>
<keyword evidence="5" id="KW-0653">Protein transport</keyword>
<evidence type="ECO:0000313" key="10">
    <source>
        <dbReference type="EMBL" id="EGV60123.1"/>
    </source>
</evidence>
<name>G3BC56_CANTC</name>
<dbReference type="InterPro" id="IPR013167">
    <property type="entry name" value="COG4_M"/>
</dbReference>
<dbReference type="STRING" id="590646.G3BC56"/>
<proteinExistence type="inferred from homology"/>
<evidence type="ECO:0000256" key="2">
    <source>
        <dbReference type="ARBA" id="ARBA00009215"/>
    </source>
</evidence>
<dbReference type="Pfam" id="PF20662">
    <property type="entry name" value="COG4_C"/>
    <property type="match status" value="1"/>
</dbReference>
<comment type="similarity">
    <text evidence="2">Belongs to the COG4 family.</text>
</comment>
<keyword evidence="4" id="KW-0813">Transport</keyword>